<proteinExistence type="predicted"/>
<comment type="caution">
    <text evidence="1">The sequence shown here is derived from an EMBL/GenBank/DDBJ whole genome shotgun (WGS) entry which is preliminary data.</text>
</comment>
<dbReference type="RefSeq" id="WP_302076594.1">
    <property type="nucleotide sequence ID" value="NZ_JAUKWQ010000002.1"/>
</dbReference>
<sequence length="143" mass="16417">MTEGITMREKHLSVMRNAIADRVTELEHPSMPSKRAFRVGTVVCCVELGDTKGLEFWIDRVRNSIASDPIGEDAAIIEAAEYILEKWKEIENIHGEGALLNYKHLLNHSPAQHIGLEKIEAAKRFQITRPRDFKDRNWSLEYC</sequence>
<evidence type="ECO:0000313" key="2">
    <source>
        <dbReference type="Proteomes" id="UP001169006"/>
    </source>
</evidence>
<keyword evidence="2" id="KW-1185">Reference proteome</keyword>
<organism evidence="1 2">
    <name type="scientific">Rhizobium oryzicola</name>
    <dbReference type="NCBI Taxonomy" id="1232668"/>
    <lineage>
        <taxon>Bacteria</taxon>
        <taxon>Pseudomonadati</taxon>
        <taxon>Pseudomonadota</taxon>
        <taxon>Alphaproteobacteria</taxon>
        <taxon>Hyphomicrobiales</taxon>
        <taxon>Rhizobiaceae</taxon>
        <taxon>Rhizobium/Agrobacterium group</taxon>
        <taxon>Rhizobium</taxon>
    </lineage>
</organism>
<name>A0ABT8SVX8_9HYPH</name>
<reference evidence="1" key="1">
    <citation type="journal article" date="2015" name="Int. J. Syst. Evol. Microbiol.">
        <title>Rhizobium oryzicola sp. nov., potential plant-growth-promoting endophytic bacteria isolated from rice roots.</title>
        <authorList>
            <person name="Zhang X.X."/>
            <person name="Gao J.S."/>
            <person name="Cao Y.H."/>
            <person name="Sheirdil R.A."/>
            <person name="Wang X.C."/>
            <person name="Zhang L."/>
        </authorList>
    </citation>
    <scope>NUCLEOTIDE SEQUENCE</scope>
    <source>
        <strain evidence="1">05753</strain>
    </source>
</reference>
<dbReference type="EMBL" id="JAUKWQ010000002">
    <property type="protein sequence ID" value="MDO1582455.1"/>
    <property type="molecule type" value="Genomic_DNA"/>
</dbReference>
<protein>
    <submittedName>
        <fullName evidence="1">Uncharacterized protein</fullName>
    </submittedName>
</protein>
<reference evidence="1" key="2">
    <citation type="submission" date="2023-07" db="EMBL/GenBank/DDBJ databases">
        <authorList>
            <person name="Sun H."/>
        </authorList>
    </citation>
    <scope>NUCLEOTIDE SEQUENCE</scope>
    <source>
        <strain evidence="1">05753</strain>
    </source>
</reference>
<dbReference type="Proteomes" id="UP001169006">
    <property type="component" value="Unassembled WGS sequence"/>
</dbReference>
<accession>A0ABT8SVX8</accession>
<gene>
    <name evidence="1" type="ORF">Q2T52_10115</name>
</gene>
<evidence type="ECO:0000313" key="1">
    <source>
        <dbReference type="EMBL" id="MDO1582455.1"/>
    </source>
</evidence>